<evidence type="ECO:0000313" key="3">
    <source>
        <dbReference type="Proteomes" id="UP001159363"/>
    </source>
</evidence>
<sequence length="119" mass="12285">MQGRGSRETPEKACRPAASSSTIHAFENPGVARAGIEPVSPWWEADGRPTDIRALAVAMAVRPVTPLRHLAVTVAGHVARVAGLEVDGVGLAQPFLDLIVAAQARHVAGDGAVAAPRAL</sequence>
<dbReference type="Proteomes" id="UP001159363">
    <property type="component" value="Chromosome 1"/>
</dbReference>
<dbReference type="EMBL" id="JARBHB010000001">
    <property type="protein sequence ID" value="KAJ8895328.1"/>
    <property type="molecule type" value="Genomic_DNA"/>
</dbReference>
<reference evidence="2 3" key="1">
    <citation type="submission" date="2023-02" db="EMBL/GenBank/DDBJ databases">
        <title>LHISI_Scaffold_Assembly.</title>
        <authorList>
            <person name="Stuart O.P."/>
            <person name="Cleave R."/>
            <person name="Magrath M.J.L."/>
            <person name="Mikheyev A.S."/>
        </authorList>
    </citation>
    <scope>NUCLEOTIDE SEQUENCE [LARGE SCALE GENOMIC DNA]</scope>
    <source>
        <strain evidence="2">Daus_M_001</strain>
        <tissue evidence="2">Leg muscle</tissue>
    </source>
</reference>
<keyword evidence="3" id="KW-1185">Reference proteome</keyword>
<evidence type="ECO:0000313" key="2">
    <source>
        <dbReference type="EMBL" id="KAJ8895328.1"/>
    </source>
</evidence>
<organism evidence="2 3">
    <name type="scientific">Dryococelus australis</name>
    <dbReference type="NCBI Taxonomy" id="614101"/>
    <lineage>
        <taxon>Eukaryota</taxon>
        <taxon>Metazoa</taxon>
        <taxon>Ecdysozoa</taxon>
        <taxon>Arthropoda</taxon>
        <taxon>Hexapoda</taxon>
        <taxon>Insecta</taxon>
        <taxon>Pterygota</taxon>
        <taxon>Neoptera</taxon>
        <taxon>Polyneoptera</taxon>
        <taxon>Phasmatodea</taxon>
        <taxon>Verophasmatodea</taxon>
        <taxon>Anareolatae</taxon>
        <taxon>Phasmatidae</taxon>
        <taxon>Eurycanthinae</taxon>
        <taxon>Dryococelus</taxon>
    </lineage>
</organism>
<accession>A0ABQ9IHL8</accession>
<feature type="compositionally biased region" description="Basic and acidic residues" evidence="1">
    <location>
        <begin position="1"/>
        <end position="14"/>
    </location>
</feature>
<protein>
    <submittedName>
        <fullName evidence="2">Uncharacterized protein</fullName>
    </submittedName>
</protein>
<evidence type="ECO:0000256" key="1">
    <source>
        <dbReference type="SAM" id="MobiDB-lite"/>
    </source>
</evidence>
<feature type="region of interest" description="Disordered" evidence="1">
    <location>
        <begin position="1"/>
        <end position="20"/>
    </location>
</feature>
<comment type="caution">
    <text evidence="2">The sequence shown here is derived from an EMBL/GenBank/DDBJ whole genome shotgun (WGS) entry which is preliminary data.</text>
</comment>
<gene>
    <name evidence="2" type="ORF">PR048_000654</name>
</gene>
<name>A0ABQ9IHL8_9NEOP</name>
<proteinExistence type="predicted"/>